<evidence type="ECO:0000259" key="2">
    <source>
        <dbReference type="Pfam" id="PF22422"/>
    </source>
</evidence>
<sequence length="1145" mass="130723">MFRAPERIVKALLEQDRIHYTGTTMADPSRHDGALSPVVGVHNIQTLRANREHPSQANGGGWTYNHQPMMAYWNGKFYMHFLSDPAEEHVPPSRTLMQVSEDGYNWSQPQILFPEYDVPADFRKAKYQPKPELQYPDVYKQKPLKAIMHQRVGWYVSKGGILLATGNYGVALDRKDDPNDGNGIGRVVREVKKDGSLGPIYFIYYNHGFNEKNTAYPNYKKASKAVRAACEEILANPRYRMQWVEEADRGEKLIPVNNGYKAYCDYTLPDGRIASLWKHALTSLSLDGGNTYTTTNRALGFVNSNAKIWGQRLSDGTYATIYNPSEYRWPLGISLSGDGLEYKTLNLICGEVPPMRYGGNYKSRGPQYVRGIQEGNGVPKDSDMWVSYSMNKEDIWVAHVPVPVKTVATAHADDDFAQYQKLGDLKTWNIYSPLMAPVSLRQEWLELKDEDPFDYACVERKIPASSYLKASFDVQAAQTRNGSLQIEFLDEKGIACTRIELNKEGMIRVKNGARYGNVMPYQADQTYRFEATLDTQHRQLNLTVSTLGADGKALQSKSTKRIFYAPVHQIERIRFRTGDLRTFPTIDTPADWFGTLEHAGDTDTTALYRIAHVKTVSLDADAGSAVLKTADYKHYVDDFNAMEPEVLHTSAIPNAQAWDWMKQNVPLFDCPQRNFEEMYYFRWWTLRKHIENTPVGYAMTEFLVPRSYADKYNLIASGVGHHIHESRWIRDGKYLDGILNTWYHGNGGKPMAKINFYSSWMPASIWERYLVDGNRKEFKSLLNDLDKEYQLWDDHRWSNGLYWQYDVRDAMEETISGGRREKNARPSINSYMYGNAMGIAQMAKTIGYQDLARKYEAKADTLKHLVETQLWDADHQFFEVYKPNAGEAKEVAKKRSFQPSGDAAVSAKVREAIGFLPWYFNLPADEAKFAEAWKQAADSKGFSAPYGQTTAERRHPLFRSHGVGKCEWDGAIWPFATAQTLTAMANFINNYQVKPSALAASSKGSLDMDSLYFNEMEKYVQSQSMRGKPYIGEYLDETTGYWLKGDQERSRYYNHSTFCDLIITGIVGLRPRADQTIEVRPIIPVGKWQYFCLDKVRYHGHDLTILYDQDGSRYHVGKGLQVWVDGKLAGQRDTLGKLVVKDAFK</sequence>
<dbReference type="Proteomes" id="UP001196765">
    <property type="component" value="Unassembled WGS sequence"/>
</dbReference>
<dbReference type="EMBL" id="JAHOEI010000031">
    <property type="protein sequence ID" value="MBV3387891.1"/>
    <property type="molecule type" value="Genomic_DNA"/>
</dbReference>
<name>A0AAW4MZ88_9BACT</name>
<dbReference type="Pfam" id="PF24067">
    <property type="entry name" value="Beta-prop_BT_1020"/>
    <property type="match status" value="1"/>
</dbReference>
<dbReference type="InterPro" id="IPR005194">
    <property type="entry name" value="Glyco_hydro_65_C"/>
</dbReference>
<feature type="domain" description="Glycoside hydrolase family 65 C-terminal" evidence="1">
    <location>
        <begin position="1073"/>
        <end position="1127"/>
    </location>
</feature>
<dbReference type="InterPro" id="IPR054491">
    <property type="entry name" value="MGH1-like_GH"/>
</dbReference>
<evidence type="ECO:0000313" key="5">
    <source>
        <dbReference type="EMBL" id="MBV3387891.1"/>
    </source>
</evidence>
<dbReference type="Pfam" id="PF22422">
    <property type="entry name" value="MGH1-like_GH"/>
    <property type="match status" value="1"/>
</dbReference>
<dbReference type="GO" id="GO:0016798">
    <property type="term" value="F:hydrolase activity, acting on glycosyl bonds"/>
    <property type="evidence" value="ECO:0007669"/>
    <property type="project" value="UniProtKB-KW"/>
</dbReference>
<evidence type="ECO:0000259" key="1">
    <source>
        <dbReference type="Pfam" id="PF03633"/>
    </source>
</evidence>
<accession>A0AAW4MZ88</accession>
<evidence type="ECO:0000259" key="4">
    <source>
        <dbReference type="Pfam" id="PF24067"/>
    </source>
</evidence>
<dbReference type="AlphaFoldDB" id="A0AAW4MZ88"/>
<gene>
    <name evidence="5" type="ORF">KSW82_09070</name>
</gene>
<dbReference type="InterPro" id="IPR054490">
    <property type="entry name" value="BT_1020-like_b-sandwich_1"/>
</dbReference>
<feature type="domain" description="BT-1020-like N-terminal beta-propeller" evidence="4">
    <location>
        <begin position="16"/>
        <end position="259"/>
    </location>
</feature>
<proteinExistence type="predicted"/>
<feature type="domain" description="BT-1020-like structural beta-sandwich" evidence="3">
    <location>
        <begin position="428"/>
        <end position="592"/>
    </location>
</feature>
<keyword evidence="5" id="KW-0326">Glycosidase</keyword>
<dbReference type="InterPro" id="IPR056425">
    <property type="entry name" value="Beta-prop_BT_1020"/>
</dbReference>
<keyword evidence="5" id="KW-0378">Hydrolase</keyword>
<comment type="caution">
    <text evidence="5">The sequence shown here is derived from an EMBL/GenBank/DDBJ whole genome shotgun (WGS) entry which is preliminary data.</text>
</comment>
<dbReference type="Pfam" id="PF22585">
    <property type="entry name" value="Sialidase-like_CBM"/>
    <property type="match status" value="1"/>
</dbReference>
<reference evidence="5" key="1">
    <citation type="submission" date="2021-06" db="EMBL/GenBank/DDBJ databases">
        <title>Collection of gut derived symbiotic bacterial strains cultured from healthy donors.</title>
        <authorList>
            <person name="Lin H."/>
            <person name="Littmann E."/>
            <person name="Pamer E.G."/>
        </authorList>
    </citation>
    <scope>NUCLEOTIDE SEQUENCE</scope>
    <source>
        <strain evidence="5">MSK.21.74</strain>
    </source>
</reference>
<organism evidence="5 6">
    <name type="scientific">Segatella copri</name>
    <dbReference type="NCBI Taxonomy" id="165179"/>
    <lineage>
        <taxon>Bacteria</taxon>
        <taxon>Pseudomonadati</taxon>
        <taxon>Bacteroidota</taxon>
        <taxon>Bacteroidia</taxon>
        <taxon>Bacteroidales</taxon>
        <taxon>Prevotellaceae</taxon>
        <taxon>Segatella</taxon>
    </lineage>
</organism>
<feature type="domain" description="Mannosylglycerate hydrolase MGH1-like glycoside hydrolase" evidence="2">
    <location>
        <begin position="711"/>
        <end position="1056"/>
    </location>
</feature>
<evidence type="ECO:0000313" key="6">
    <source>
        <dbReference type="Proteomes" id="UP001196765"/>
    </source>
</evidence>
<protein>
    <submittedName>
        <fullName evidence="5">Six-hairpin glycosidase</fullName>
    </submittedName>
</protein>
<evidence type="ECO:0000259" key="3">
    <source>
        <dbReference type="Pfam" id="PF22585"/>
    </source>
</evidence>
<dbReference type="Pfam" id="PF03633">
    <property type="entry name" value="Glyco_hydro_65C"/>
    <property type="match status" value="1"/>
</dbReference>